<reference evidence="1 2" key="2">
    <citation type="journal article" date="2011" name="Stand. Genomic Sci.">
        <title>Complete genome sequence of Staphylothermus hellenicus P8.</title>
        <authorList>
            <person name="Anderson I."/>
            <person name="Wirth R."/>
            <person name="Lucas S."/>
            <person name="Copeland A."/>
            <person name="Lapidus A."/>
            <person name="Cheng J.F."/>
            <person name="Goodwin L."/>
            <person name="Pitluck S."/>
            <person name="Davenport K."/>
            <person name="Detter J.C."/>
            <person name="Han C."/>
            <person name="Tapia R."/>
            <person name="Land M."/>
            <person name="Hauser L."/>
            <person name="Pati A."/>
            <person name="Mikhailova N."/>
            <person name="Woyke T."/>
            <person name="Klenk H.P."/>
            <person name="Kyrpides N."/>
            <person name="Ivanova N."/>
        </authorList>
    </citation>
    <scope>NUCLEOTIDE SEQUENCE [LARGE SCALE GENOMIC DNA]</scope>
    <source>
        <strain evidence="2">DSM 12710 / JCM 10830 / BK20S6-10-b1 / P8</strain>
    </source>
</reference>
<name>D7D8W4_STAHD</name>
<sequence length="303" mass="34440">MITSIFVGVVIVVIRQIVYNGEYFVVERDILPVRMGELLVKPLSVYIGLLENLYVRYVYPSKYPVVPGSFGIVRVLEEPYSNKGYSGKIAVVNPFTSNGILGLDFNGILGSYAAIREENIYRLVNNDDPYLSLTPLIEHGVYLGKHCYGKTLIIGCNILTYIVAKFFDMNKKHDYALLCYNNRRALRRTRGRIHVNLGELDPYYDSIVILDPRFGLVHRVLTHIRSNNIIVSMYSFINLLPLKHDGTCNVLYTSKTFRGAPNMVEKMISLLKKNIRIIRINDISKTIGLLPPRGLGAIVSFRF</sequence>
<evidence type="ECO:0008006" key="3">
    <source>
        <dbReference type="Google" id="ProtNLM"/>
    </source>
</evidence>
<dbReference type="Proteomes" id="UP000002573">
    <property type="component" value="Chromosome"/>
</dbReference>
<dbReference type="EMBL" id="CP002051">
    <property type="protein sequence ID" value="ADI32210.1"/>
    <property type="molecule type" value="Genomic_DNA"/>
</dbReference>
<organism evidence="1 2">
    <name type="scientific">Staphylothermus hellenicus (strain DSM 12710 / JCM 10830 / BK20S6-10-b1 / P8)</name>
    <dbReference type="NCBI Taxonomy" id="591019"/>
    <lineage>
        <taxon>Archaea</taxon>
        <taxon>Thermoproteota</taxon>
        <taxon>Thermoprotei</taxon>
        <taxon>Desulfurococcales</taxon>
        <taxon>Desulfurococcaceae</taxon>
        <taxon>Staphylothermus</taxon>
    </lineage>
</organism>
<keyword evidence="2" id="KW-1185">Reference proteome</keyword>
<dbReference type="KEGG" id="shc:Shell_1107"/>
<proteinExistence type="predicted"/>
<gene>
    <name evidence="1" type="ordered locus">Shell_1107</name>
</gene>
<dbReference type="AlphaFoldDB" id="D7D8W4"/>
<protein>
    <recommendedName>
        <fullName evidence="3">Alcohol dehydrogenase GroES domain protein</fullName>
    </recommendedName>
</protein>
<evidence type="ECO:0000313" key="1">
    <source>
        <dbReference type="EMBL" id="ADI32210.1"/>
    </source>
</evidence>
<evidence type="ECO:0000313" key="2">
    <source>
        <dbReference type="Proteomes" id="UP000002573"/>
    </source>
</evidence>
<accession>D7D8W4</accession>
<reference evidence="2" key="1">
    <citation type="submission" date="2010-05" db="EMBL/GenBank/DDBJ databases">
        <title>Complete sequence of Staphylothermus hellenicus DSM 12710.</title>
        <authorList>
            <consortium name="US DOE Joint Genome Institute"/>
            <person name="Lucas S."/>
            <person name="Copeland A."/>
            <person name="Lapidus A."/>
            <person name="Cheng J.-F."/>
            <person name="Bruce D."/>
            <person name="Goodwin L."/>
            <person name="Pitluck S."/>
            <person name="Davenport K."/>
            <person name="Detter J.C."/>
            <person name="Han C."/>
            <person name="Tapia R."/>
            <person name="Larimer F."/>
            <person name="Land M."/>
            <person name="Hauser L."/>
            <person name="Kyrpides N."/>
            <person name="Mikhailova N."/>
            <person name="Anderson I.J."/>
            <person name="Woyke T."/>
        </authorList>
    </citation>
    <scope>NUCLEOTIDE SEQUENCE [LARGE SCALE GENOMIC DNA]</scope>
    <source>
        <strain evidence="2">DSM 12710 / JCM 10830 / BK20S6-10-b1 / P8</strain>
    </source>
</reference>
<dbReference type="eggNOG" id="arCOG05990">
    <property type="taxonomic scope" value="Archaea"/>
</dbReference>
<dbReference type="STRING" id="591019.Shell_1107"/>
<dbReference type="HOGENOM" id="CLU_951892_0_0_2"/>